<comment type="caution">
    <text evidence="2">The sequence shown here is derived from an EMBL/GenBank/DDBJ whole genome shotgun (WGS) entry which is preliminary data.</text>
</comment>
<keyword evidence="3" id="KW-1185">Reference proteome</keyword>
<sequence>MANCPYPNGQYEKALGVFFDKHPLPAVRQSRRYINLTMKRPQWSKPIIGRFLKRKPLCLLISAEKLIQISCDPKLVPMRNGLTMSLDDSHFQGRKQVLK</sequence>
<protein>
    <submittedName>
        <fullName evidence="2">Uncharacterized protein</fullName>
    </submittedName>
</protein>
<organism evidence="2 3">
    <name type="scientific">Caerostris darwini</name>
    <dbReference type="NCBI Taxonomy" id="1538125"/>
    <lineage>
        <taxon>Eukaryota</taxon>
        <taxon>Metazoa</taxon>
        <taxon>Ecdysozoa</taxon>
        <taxon>Arthropoda</taxon>
        <taxon>Chelicerata</taxon>
        <taxon>Arachnida</taxon>
        <taxon>Araneae</taxon>
        <taxon>Araneomorphae</taxon>
        <taxon>Entelegynae</taxon>
        <taxon>Araneoidea</taxon>
        <taxon>Araneidae</taxon>
        <taxon>Caerostris</taxon>
    </lineage>
</organism>
<evidence type="ECO:0000313" key="1">
    <source>
        <dbReference type="EMBL" id="GIY05279.1"/>
    </source>
</evidence>
<dbReference type="EMBL" id="BPLQ01004069">
    <property type="protein sequence ID" value="GIY05326.1"/>
    <property type="molecule type" value="Genomic_DNA"/>
</dbReference>
<gene>
    <name evidence="1" type="ORF">CDAR_203141</name>
    <name evidence="2" type="ORF">CDAR_203421</name>
</gene>
<evidence type="ECO:0000313" key="2">
    <source>
        <dbReference type="EMBL" id="GIY05326.1"/>
    </source>
</evidence>
<reference evidence="2 3" key="1">
    <citation type="submission" date="2021-06" db="EMBL/GenBank/DDBJ databases">
        <title>Caerostris darwini draft genome.</title>
        <authorList>
            <person name="Kono N."/>
            <person name="Arakawa K."/>
        </authorList>
    </citation>
    <scope>NUCLEOTIDE SEQUENCE [LARGE SCALE GENOMIC DNA]</scope>
</reference>
<dbReference type="Proteomes" id="UP001054837">
    <property type="component" value="Unassembled WGS sequence"/>
</dbReference>
<dbReference type="EMBL" id="BPLQ01004069">
    <property type="protein sequence ID" value="GIY05279.1"/>
    <property type="molecule type" value="Genomic_DNA"/>
</dbReference>
<name>A0AAV4Q8H2_9ARAC</name>
<accession>A0AAV4Q8H2</accession>
<dbReference type="AlphaFoldDB" id="A0AAV4Q8H2"/>
<evidence type="ECO:0000313" key="3">
    <source>
        <dbReference type="Proteomes" id="UP001054837"/>
    </source>
</evidence>
<proteinExistence type="predicted"/>